<organism evidence="1 2">
    <name type="scientific">Cytospora chrysosperma</name>
    <name type="common">Cytospora canker fungus</name>
    <name type="synonym">Sphaeria chrysosperma</name>
    <dbReference type="NCBI Taxonomy" id="252740"/>
    <lineage>
        <taxon>Eukaryota</taxon>
        <taxon>Fungi</taxon>
        <taxon>Dikarya</taxon>
        <taxon>Ascomycota</taxon>
        <taxon>Pezizomycotina</taxon>
        <taxon>Sordariomycetes</taxon>
        <taxon>Sordariomycetidae</taxon>
        <taxon>Diaporthales</taxon>
        <taxon>Cytosporaceae</taxon>
        <taxon>Cytospora</taxon>
    </lineage>
</organism>
<sequence>MAAPPEKTLRDLNGTWVMNKTLSDPADPALALQGVGWLTRKAIGLATVTLHTKEYVDEQGVTHIDIQQTATGGVKGTTEDRTLDDSFREHTDWLFGHVKGRTGWVGSREGLGGDGKDGFLTGGWEDGQAEWIECNIESLDRGWKVIQVWGFRIVNGERRYARNTVLTKGAERVELRLVYDFISGQA</sequence>
<dbReference type="EMBL" id="LJZO01000006">
    <property type="protein sequence ID" value="ROW01592.1"/>
    <property type="molecule type" value="Genomic_DNA"/>
</dbReference>
<proteinExistence type="predicted"/>
<dbReference type="STRING" id="252740.A0A423WDY9"/>
<dbReference type="PANTHER" id="PTHR38115">
    <property type="entry name" value="LIPOCALIN-LIKE DOMAIN-CONTAINING PROTEIN"/>
    <property type="match status" value="1"/>
</dbReference>
<keyword evidence="2" id="KW-1185">Reference proteome</keyword>
<comment type="caution">
    <text evidence="1">The sequence shown here is derived from an EMBL/GenBank/DDBJ whole genome shotgun (WGS) entry which is preliminary data.</text>
</comment>
<evidence type="ECO:0000313" key="2">
    <source>
        <dbReference type="Proteomes" id="UP000284375"/>
    </source>
</evidence>
<evidence type="ECO:0008006" key="3">
    <source>
        <dbReference type="Google" id="ProtNLM"/>
    </source>
</evidence>
<accession>A0A423WDY9</accession>
<gene>
    <name evidence="1" type="ORF">VSDG_02172</name>
</gene>
<dbReference type="AlphaFoldDB" id="A0A423WDY9"/>
<dbReference type="InterPro" id="IPR053037">
    <property type="entry name" value="Pericyclase_pydY-like"/>
</dbReference>
<dbReference type="PANTHER" id="PTHR38115:SF1">
    <property type="entry name" value="LIPOCALIN-LIKE DOMAIN-CONTAINING PROTEIN"/>
    <property type="match status" value="1"/>
</dbReference>
<name>A0A423WDY9_CYTCH</name>
<dbReference type="OrthoDB" id="425354at2759"/>
<dbReference type="Proteomes" id="UP000284375">
    <property type="component" value="Unassembled WGS sequence"/>
</dbReference>
<reference evidence="1 2" key="1">
    <citation type="submission" date="2015-09" db="EMBL/GenBank/DDBJ databases">
        <title>Host preference determinants of Valsa canker pathogens revealed by comparative genomics.</title>
        <authorList>
            <person name="Yin Z."/>
            <person name="Huang L."/>
        </authorList>
    </citation>
    <scope>NUCLEOTIDE SEQUENCE [LARGE SCALE GENOMIC DNA]</scope>
    <source>
        <strain evidence="1 2">YSFL</strain>
    </source>
</reference>
<evidence type="ECO:0000313" key="1">
    <source>
        <dbReference type="EMBL" id="ROW01592.1"/>
    </source>
</evidence>
<protein>
    <recommendedName>
        <fullName evidence="3">Lipocalin-like domain-containing protein</fullName>
    </recommendedName>
</protein>